<keyword evidence="1" id="KW-0472">Membrane</keyword>
<dbReference type="Proteomes" id="UP000672097">
    <property type="component" value="Unassembled WGS sequence"/>
</dbReference>
<keyword evidence="1" id="KW-1133">Transmembrane helix</keyword>
<evidence type="ECO:0000259" key="2">
    <source>
        <dbReference type="Pfam" id="PF13400"/>
    </source>
</evidence>
<name>A0ABS5E1E3_9BURK</name>
<dbReference type="RefSeq" id="WP_210810671.1">
    <property type="nucleotide sequence ID" value="NZ_JAGQDG010000007.1"/>
</dbReference>
<dbReference type="Pfam" id="PF13400">
    <property type="entry name" value="Tad"/>
    <property type="match status" value="1"/>
</dbReference>
<evidence type="ECO:0000313" key="4">
    <source>
        <dbReference type="Proteomes" id="UP000672097"/>
    </source>
</evidence>
<evidence type="ECO:0000256" key="1">
    <source>
        <dbReference type="SAM" id="Phobius"/>
    </source>
</evidence>
<accession>A0ABS5E1E3</accession>
<feature type="domain" description="Putative Flp pilus-assembly TadG-like N-terminal" evidence="2">
    <location>
        <begin position="8"/>
        <end position="53"/>
    </location>
</feature>
<reference evidence="3 4" key="1">
    <citation type="submission" date="2021-04" db="EMBL/GenBank/DDBJ databases">
        <title>The genome sequence of type strain Ideonella paludis KCTC 32238.</title>
        <authorList>
            <person name="Liu Y."/>
        </authorList>
    </citation>
    <scope>NUCLEOTIDE SEQUENCE [LARGE SCALE GENOMIC DNA]</scope>
    <source>
        <strain evidence="3 4">KCTC 32238</strain>
    </source>
</reference>
<dbReference type="EMBL" id="JAGQDG010000007">
    <property type="protein sequence ID" value="MBQ0937203.1"/>
    <property type="molecule type" value="Genomic_DNA"/>
</dbReference>
<keyword evidence="1" id="KW-0812">Transmembrane</keyword>
<dbReference type="InterPro" id="IPR028087">
    <property type="entry name" value="Tad_N"/>
</dbReference>
<gene>
    <name evidence="3" type="ORF">KAK11_17890</name>
</gene>
<protein>
    <submittedName>
        <fullName evidence="3">Tad domain-containing protein</fullName>
    </submittedName>
</protein>
<sequence length="461" mass="50016">MRRSSQRGQVLVFGLFVAAVAAAMLFFVFNSGQLIREKTKLVNTTDAAVYAAGLLDARTLNYTAYGNRVIMANTVAIAQMNSLQSWLTMLNSAGEDAVVLLSGKYPEMAAPVAAAQRHAPQMQGELVDSGVLGALTGLSDQRNLFTISQSQLIAFKALRQSRQDAIDAVLRTAYANEGNPPVADPNPLSNSLGAADDEAEWRNGGGGFVRIMSGTDRGRMLSGVLAAQRQDPFIGEPGTSDTTPMMRDWEMSVNSTFCAGQTDKLIRRGKTWITEDAEAGNLDAPGKPGFARWTSEDELVEEFYSFEDCSTPQRRKLLFGRNSFGNGPSGGSGYSGIPDYFDLLQDPKLTPDEQDEKARMVFGIRVMRKISDTATSEARSSIKTTPKLNAYKAQPAGNAGEMVAVAKTETFFRRDGAARLNKYFNAEERPNLFNPYWHTRLADAKGEVDAARGLQGAGGIN</sequence>
<keyword evidence="4" id="KW-1185">Reference proteome</keyword>
<organism evidence="3 4">
    <name type="scientific">Ideonella paludis</name>
    <dbReference type="NCBI Taxonomy" id="1233411"/>
    <lineage>
        <taxon>Bacteria</taxon>
        <taxon>Pseudomonadati</taxon>
        <taxon>Pseudomonadota</taxon>
        <taxon>Betaproteobacteria</taxon>
        <taxon>Burkholderiales</taxon>
        <taxon>Sphaerotilaceae</taxon>
        <taxon>Ideonella</taxon>
    </lineage>
</organism>
<feature type="transmembrane region" description="Helical" evidence="1">
    <location>
        <begin position="12"/>
        <end position="29"/>
    </location>
</feature>
<evidence type="ECO:0000313" key="3">
    <source>
        <dbReference type="EMBL" id="MBQ0937203.1"/>
    </source>
</evidence>
<comment type="caution">
    <text evidence="3">The sequence shown here is derived from an EMBL/GenBank/DDBJ whole genome shotgun (WGS) entry which is preliminary data.</text>
</comment>
<proteinExistence type="predicted"/>